<dbReference type="GeneID" id="9049793"/>
<sequence length="279" mass="30629">MSTSSSSTPFGRIYCHTCGHVTASTPSDPWRCSSCRGCFVEKWDGQEDTPWTAEADRDELVINESVSESAGAVSGSPTPPDYPPPPPMTIAVDIVETPRMEPADEAWNAVRRSRAASWWIPPSREHQAMGRESFDNTRPFGHGQGMIIGMDAMPLLVGSNGSATGQQGNGVSPFERALLQQVLMATFNHPGLRSHATSPSVLSRFRDVTATREDEQDECAICQCRYVSGDVLNRIRDAIPRDVPCSCPHAFHKQCIRPWLEQHNSCPVCRFELPSSPSS</sequence>
<keyword evidence="3" id="KW-0862">Zinc</keyword>
<dbReference type="InterPro" id="IPR013083">
    <property type="entry name" value="Znf_RING/FYVE/PHD"/>
</dbReference>
<feature type="domain" description="RING-type" evidence="5">
    <location>
        <begin position="219"/>
        <end position="270"/>
    </location>
</feature>
<keyword evidence="2 4" id="KW-0863">Zinc-finger</keyword>
<dbReference type="Proteomes" id="UP000007800">
    <property type="component" value="Unassembled WGS sequence"/>
</dbReference>
<organism evidence="7">
    <name type="scientific">Perkinsus marinus (strain ATCC 50983 / TXsc)</name>
    <dbReference type="NCBI Taxonomy" id="423536"/>
    <lineage>
        <taxon>Eukaryota</taxon>
        <taxon>Sar</taxon>
        <taxon>Alveolata</taxon>
        <taxon>Perkinsozoa</taxon>
        <taxon>Perkinsea</taxon>
        <taxon>Perkinsida</taxon>
        <taxon>Perkinsidae</taxon>
        <taxon>Perkinsus</taxon>
    </lineage>
</organism>
<dbReference type="CDD" id="cd16454">
    <property type="entry name" value="RING-H2_PA-TM-RING"/>
    <property type="match status" value="1"/>
</dbReference>
<dbReference type="RefSeq" id="XP_002767380.1">
    <property type="nucleotide sequence ID" value="XM_002767334.1"/>
</dbReference>
<dbReference type="GO" id="GO:0008270">
    <property type="term" value="F:zinc ion binding"/>
    <property type="evidence" value="ECO:0007669"/>
    <property type="project" value="UniProtKB-KW"/>
</dbReference>
<dbReference type="PROSITE" id="PS50089">
    <property type="entry name" value="ZF_RING_2"/>
    <property type="match status" value="1"/>
</dbReference>
<evidence type="ECO:0000313" key="6">
    <source>
        <dbReference type="EMBL" id="EER00098.1"/>
    </source>
</evidence>
<accession>C5LTD0</accession>
<dbReference type="EMBL" id="GG685288">
    <property type="protein sequence ID" value="EER00098.1"/>
    <property type="molecule type" value="Genomic_DNA"/>
</dbReference>
<dbReference type="Pfam" id="PF13639">
    <property type="entry name" value="zf-RING_2"/>
    <property type="match status" value="1"/>
</dbReference>
<dbReference type="OrthoDB" id="285235at2759"/>
<dbReference type="AlphaFoldDB" id="C5LTD0"/>
<dbReference type="PANTHER" id="PTHR15710">
    <property type="entry name" value="E3 UBIQUITIN-PROTEIN LIGASE PRAJA"/>
    <property type="match status" value="1"/>
</dbReference>
<evidence type="ECO:0000256" key="3">
    <source>
        <dbReference type="ARBA" id="ARBA00022833"/>
    </source>
</evidence>
<reference evidence="6 7" key="1">
    <citation type="submission" date="2008-07" db="EMBL/GenBank/DDBJ databases">
        <authorList>
            <person name="El-Sayed N."/>
            <person name="Caler E."/>
            <person name="Inman J."/>
            <person name="Amedeo P."/>
            <person name="Hass B."/>
            <person name="Wortman J."/>
        </authorList>
    </citation>
    <scope>NUCLEOTIDE SEQUENCE [LARGE SCALE GENOMIC DNA]</scope>
    <source>
        <strain evidence="7">ATCC 50983 / TXsc</strain>
    </source>
</reference>
<name>C5LTD0_PERM5</name>
<evidence type="ECO:0000313" key="7">
    <source>
        <dbReference type="Proteomes" id="UP000007800"/>
    </source>
</evidence>
<evidence type="ECO:0000256" key="1">
    <source>
        <dbReference type="ARBA" id="ARBA00022723"/>
    </source>
</evidence>
<keyword evidence="7" id="KW-1185">Reference proteome</keyword>
<dbReference type="SUPFAM" id="SSF57850">
    <property type="entry name" value="RING/U-box"/>
    <property type="match status" value="1"/>
</dbReference>
<protein>
    <submittedName>
        <fullName evidence="6">RING finger protein, putative</fullName>
    </submittedName>
</protein>
<proteinExistence type="predicted"/>
<dbReference type="InParanoid" id="C5LTD0"/>
<gene>
    <name evidence="6" type="ORF">Pmar_PMAR024578</name>
</gene>
<evidence type="ECO:0000259" key="5">
    <source>
        <dbReference type="PROSITE" id="PS50089"/>
    </source>
</evidence>
<evidence type="ECO:0000256" key="4">
    <source>
        <dbReference type="PROSITE-ProRule" id="PRU00175"/>
    </source>
</evidence>
<keyword evidence="1" id="KW-0479">Metal-binding</keyword>
<dbReference type="Gene3D" id="3.30.40.10">
    <property type="entry name" value="Zinc/RING finger domain, C3HC4 (zinc finger)"/>
    <property type="match status" value="1"/>
</dbReference>
<evidence type="ECO:0000256" key="2">
    <source>
        <dbReference type="ARBA" id="ARBA00022771"/>
    </source>
</evidence>
<dbReference type="InterPro" id="IPR001841">
    <property type="entry name" value="Znf_RING"/>
</dbReference>